<dbReference type="SUPFAM" id="SSF53167">
    <property type="entry name" value="Purine and uridine phosphorylases"/>
    <property type="match status" value="1"/>
</dbReference>
<sequence>MSDPQKYTVGWICAITTESVAARAFLDEEHDGPCQIAKHDNNSYVLGKIGSHNVVIAVLPDAEYGIASAAAVARDMLNSFPNVRIGLMVGIGGGAPTEKHDVRLGDIVVSSGDGRKGGVFQYDFGKTIQNQSFQETGFLNQPPMALRTAVSTLRGTYELKGHKLVENVDVALKKIKKRKKYTRPPPASDRLYKFDIVHPPHLPDCCDVTCGNDEAVLVVRGARDEEDDDPAIHYGLIASANQLMKDACIRDKLANDKGVLCFEMEAAGLMNHFPCLVIRGICDYSDSHKNKEWQGFAAMMAAAYAKDLLHQISPNKVEEERRIGEVLSSVEEELQHSRPKISDIHMGVHSLKSDSYLNKLKTWLSPPDPSTNRNAAKEKRQEGTGNWFVTSKAFLEWKSGLRQHLWLHGLTGCGKTVLTSTILDYLYDARPSSCVCLDFFFDFRDKDKQHLDNLLRLLALQLYLQCADARKDLDTLFTSCDDGRKQPTTVSLSSTVHGMMKHPKKLQIILDALDECVTRAELLNWMKRLVRPDLKHIQLIATSRQEEEIESSLGEWIHKDNRIPIDSDSIKEDIHSYVKARLQSSEDFQKRWASKPSVLEEVESAIGGKADGMFRWAACQLDTVEGCLDYGELKSALCALPRDLDETYSRILAGIPDGRREKAIRILQFLTYSERPLTVQEAVDAIVIPLDAHRQFDPDYRLPCPNEIARFCPSLVSLVKRQFGEETVTELELAHFSVKEYLTSKNTPEPFRCKLSEPDARSCITRCCLTYLSCLRIEEPIDKVRAQFPLTQYSAMYWMDHAKHVETVDNTTVAIIDFFKDHAAFTIWRCLFNPEQPWDKYPTKNTGYPLYFASLKGLKFTTRMLLEKGADVNAQSGIYGNALQAASSEGHTEIARMLLEKGADVNPQGGVYGNALYAASSEGHTEIARMLLEKGADVNPQGGVYGNALYAASSRGHKEIARMLLEKGADVNAQGGFSGNALYAASSRGHKEIARMLLEKGADVNAQGGFSGNALYAASSEGHTEIARMLLEKSADVNAQGGEYGNALYAASSEGHKEIARMLLEKSADVNPQGGEYGNALYAASSEGHTEIARMLLEKGADVNAQGGEYGNALQAASSEGHTEIARMLLEKGADVNAQGGFSGNALQAAPSRR</sequence>
<keyword evidence="1" id="KW-0677">Repeat</keyword>
<dbReference type="GO" id="GO:0009116">
    <property type="term" value="P:nucleoside metabolic process"/>
    <property type="evidence" value="ECO:0007669"/>
    <property type="project" value="InterPro"/>
</dbReference>
<dbReference type="AlphaFoldDB" id="A0AAN6WHW6"/>
<proteinExistence type="predicted"/>
<dbReference type="InterPro" id="IPR007111">
    <property type="entry name" value="NACHT_NTPase"/>
</dbReference>
<name>A0AAN6WHW6_9PEZI</name>
<dbReference type="SUPFAM" id="SSF48403">
    <property type="entry name" value="Ankyrin repeat"/>
    <property type="match status" value="1"/>
</dbReference>
<dbReference type="PROSITE" id="PS50837">
    <property type="entry name" value="NACHT"/>
    <property type="match status" value="1"/>
</dbReference>
<dbReference type="InterPro" id="IPR035994">
    <property type="entry name" value="Nucleoside_phosphorylase_sf"/>
</dbReference>
<dbReference type="InterPro" id="IPR036770">
    <property type="entry name" value="Ankyrin_rpt-contain_sf"/>
</dbReference>
<evidence type="ECO:0000256" key="1">
    <source>
        <dbReference type="ARBA" id="ARBA00022737"/>
    </source>
</evidence>
<dbReference type="Gene3D" id="1.25.40.20">
    <property type="entry name" value="Ankyrin repeat-containing domain"/>
    <property type="match status" value="1"/>
</dbReference>
<feature type="repeat" description="ANK" evidence="2">
    <location>
        <begin position="1076"/>
        <end position="1108"/>
    </location>
</feature>
<dbReference type="EMBL" id="MU864667">
    <property type="protein sequence ID" value="KAK4182388.1"/>
    <property type="molecule type" value="Genomic_DNA"/>
</dbReference>
<dbReference type="InterPro" id="IPR053137">
    <property type="entry name" value="NLR-like"/>
</dbReference>
<dbReference type="Proteomes" id="UP001302126">
    <property type="component" value="Unassembled WGS sequence"/>
</dbReference>
<dbReference type="InterPro" id="IPR002110">
    <property type="entry name" value="Ankyrin_rpt"/>
</dbReference>
<reference evidence="4" key="1">
    <citation type="journal article" date="2023" name="Mol. Phylogenet. Evol.">
        <title>Genome-scale phylogeny and comparative genomics of the fungal order Sordariales.</title>
        <authorList>
            <person name="Hensen N."/>
            <person name="Bonometti L."/>
            <person name="Westerberg I."/>
            <person name="Brannstrom I.O."/>
            <person name="Guillou S."/>
            <person name="Cros-Aarteil S."/>
            <person name="Calhoun S."/>
            <person name="Haridas S."/>
            <person name="Kuo A."/>
            <person name="Mondo S."/>
            <person name="Pangilinan J."/>
            <person name="Riley R."/>
            <person name="LaButti K."/>
            <person name="Andreopoulos B."/>
            <person name="Lipzen A."/>
            <person name="Chen C."/>
            <person name="Yan M."/>
            <person name="Daum C."/>
            <person name="Ng V."/>
            <person name="Clum A."/>
            <person name="Steindorff A."/>
            <person name="Ohm R.A."/>
            <person name="Martin F."/>
            <person name="Silar P."/>
            <person name="Natvig D.O."/>
            <person name="Lalanne C."/>
            <person name="Gautier V."/>
            <person name="Ament-Velasquez S.L."/>
            <person name="Kruys A."/>
            <person name="Hutchinson M.I."/>
            <person name="Powell A.J."/>
            <person name="Barry K."/>
            <person name="Miller A.N."/>
            <person name="Grigoriev I.V."/>
            <person name="Debuchy R."/>
            <person name="Gladieux P."/>
            <person name="Hiltunen Thoren M."/>
            <person name="Johannesson H."/>
        </authorList>
    </citation>
    <scope>NUCLEOTIDE SEQUENCE</scope>
    <source>
        <strain evidence="4">PSN309</strain>
    </source>
</reference>
<dbReference type="Pfam" id="PF00023">
    <property type="entry name" value="Ank"/>
    <property type="match status" value="1"/>
</dbReference>
<dbReference type="Pfam" id="PF24883">
    <property type="entry name" value="NPHP3_N"/>
    <property type="match status" value="1"/>
</dbReference>
<organism evidence="4 5">
    <name type="scientific">Podospora australis</name>
    <dbReference type="NCBI Taxonomy" id="1536484"/>
    <lineage>
        <taxon>Eukaryota</taxon>
        <taxon>Fungi</taxon>
        <taxon>Dikarya</taxon>
        <taxon>Ascomycota</taxon>
        <taxon>Pezizomycotina</taxon>
        <taxon>Sordariomycetes</taxon>
        <taxon>Sordariomycetidae</taxon>
        <taxon>Sordariales</taxon>
        <taxon>Podosporaceae</taxon>
        <taxon>Podospora</taxon>
    </lineage>
</organism>
<evidence type="ECO:0000313" key="4">
    <source>
        <dbReference type="EMBL" id="KAK4182388.1"/>
    </source>
</evidence>
<dbReference type="PANTHER" id="PTHR46082">
    <property type="entry name" value="ATP/GTP-BINDING PROTEIN-RELATED"/>
    <property type="match status" value="1"/>
</dbReference>
<comment type="caution">
    <text evidence="4">The sequence shown here is derived from an EMBL/GenBank/DDBJ whole genome shotgun (WGS) entry which is preliminary data.</text>
</comment>
<dbReference type="Gene3D" id="3.40.50.1580">
    <property type="entry name" value="Nucleoside phosphorylase domain"/>
    <property type="match status" value="1"/>
</dbReference>
<feature type="repeat" description="ANK" evidence="2">
    <location>
        <begin position="977"/>
        <end position="1009"/>
    </location>
</feature>
<dbReference type="SMART" id="SM00248">
    <property type="entry name" value="ANK"/>
    <property type="match status" value="9"/>
</dbReference>
<dbReference type="InterPro" id="IPR054471">
    <property type="entry name" value="GPIID_WHD"/>
</dbReference>
<dbReference type="PROSITE" id="PS50088">
    <property type="entry name" value="ANK_REPEAT"/>
    <property type="match status" value="9"/>
</dbReference>
<dbReference type="PANTHER" id="PTHR46082:SF11">
    <property type="entry name" value="AAA+ ATPASE DOMAIN-CONTAINING PROTEIN-RELATED"/>
    <property type="match status" value="1"/>
</dbReference>
<evidence type="ECO:0000256" key="2">
    <source>
        <dbReference type="PROSITE-ProRule" id="PRU00023"/>
    </source>
</evidence>
<feature type="repeat" description="ANK" evidence="2">
    <location>
        <begin position="1109"/>
        <end position="1141"/>
    </location>
</feature>
<dbReference type="GO" id="GO:0003824">
    <property type="term" value="F:catalytic activity"/>
    <property type="evidence" value="ECO:0007669"/>
    <property type="project" value="InterPro"/>
</dbReference>
<dbReference type="SUPFAM" id="SSF52540">
    <property type="entry name" value="P-loop containing nucleoside triphosphate hydrolases"/>
    <property type="match status" value="1"/>
</dbReference>
<feature type="repeat" description="ANK" evidence="2">
    <location>
        <begin position="947"/>
        <end position="976"/>
    </location>
</feature>
<feature type="repeat" description="ANK" evidence="2">
    <location>
        <begin position="881"/>
        <end position="910"/>
    </location>
</feature>
<evidence type="ECO:0000313" key="5">
    <source>
        <dbReference type="Proteomes" id="UP001302126"/>
    </source>
</evidence>
<evidence type="ECO:0000259" key="3">
    <source>
        <dbReference type="PROSITE" id="PS50837"/>
    </source>
</evidence>
<feature type="repeat" description="ANK" evidence="2">
    <location>
        <begin position="845"/>
        <end position="877"/>
    </location>
</feature>
<dbReference type="Pfam" id="PF12796">
    <property type="entry name" value="Ank_2"/>
    <property type="match status" value="3"/>
</dbReference>
<protein>
    <submittedName>
        <fullName evidence="4">Ankryin repeat protein</fullName>
    </submittedName>
</protein>
<dbReference type="PROSITE" id="PS50297">
    <property type="entry name" value="ANK_REP_REGION"/>
    <property type="match status" value="8"/>
</dbReference>
<dbReference type="InterPro" id="IPR027417">
    <property type="entry name" value="P-loop_NTPase"/>
</dbReference>
<dbReference type="Gene3D" id="3.40.50.300">
    <property type="entry name" value="P-loop containing nucleotide triphosphate hydrolases"/>
    <property type="match status" value="1"/>
</dbReference>
<feature type="repeat" description="ANK" evidence="2">
    <location>
        <begin position="1010"/>
        <end position="1042"/>
    </location>
</feature>
<dbReference type="Pfam" id="PF22939">
    <property type="entry name" value="WHD_GPIID"/>
    <property type="match status" value="1"/>
</dbReference>
<keyword evidence="5" id="KW-1185">Reference proteome</keyword>
<feature type="non-terminal residue" evidence="4">
    <location>
        <position position="1154"/>
    </location>
</feature>
<accession>A0AAN6WHW6</accession>
<gene>
    <name evidence="4" type="ORF">QBC35DRAFT_420816</name>
</gene>
<reference evidence="4" key="2">
    <citation type="submission" date="2023-05" db="EMBL/GenBank/DDBJ databases">
        <authorList>
            <consortium name="Lawrence Berkeley National Laboratory"/>
            <person name="Steindorff A."/>
            <person name="Hensen N."/>
            <person name="Bonometti L."/>
            <person name="Westerberg I."/>
            <person name="Brannstrom I.O."/>
            <person name="Guillou S."/>
            <person name="Cros-Aarteil S."/>
            <person name="Calhoun S."/>
            <person name="Haridas S."/>
            <person name="Kuo A."/>
            <person name="Mondo S."/>
            <person name="Pangilinan J."/>
            <person name="Riley R."/>
            <person name="Labutti K."/>
            <person name="Andreopoulos B."/>
            <person name="Lipzen A."/>
            <person name="Chen C."/>
            <person name="Yanf M."/>
            <person name="Daum C."/>
            <person name="Ng V."/>
            <person name="Clum A."/>
            <person name="Ohm R."/>
            <person name="Martin F."/>
            <person name="Silar P."/>
            <person name="Natvig D."/>
            <person name="Lalanne C."/>
            <person name="Gautier V."/>
            <person name="Ament-Velasquez S.L."/>
            <person name="Kruys A."/>
            <person name="Hutchinson M.I."/>
            <person name="Powell A.J."/>
            <person name="Barry K."/>
            <person name="Miller A.N."/>
            <person name="Grigoriev I.V."/>
            <person name="Debuchy R."/>
            <person name="Gladieux P."/>
            <person name="Thoren M.H."/>
            <person name="Johannesson H."/>
        </authorList>
    </citation>
    <scope>NUCLEOTIDE SEQUENCE</scope>
    <source>
        <strain evidence="4">PSN309</strain>
    </source>
</reference>
<dbReference type="InterPro" id="IPR056884">
    <property type="entry name" value="NPHP3-like_N"/>
</dbReference>
<keyword evidence="2" id="KW-0040">ANK repeat</keyword>
<feature type="repeat" description="ANK" evidence="2">
    <location>
        <begin position="914"/>
        <end position="943"/>
    </location>
</feature>
<feature type="domain" description="NACHT" evidence="3">
    <location>
        <begin position="403"/>
        <end position="544"/>
    </location>
</feature>
<feature type="repeat" description="ANK" evidence="2">
    <location>
        <begin position="1043"/>
        <end position="1075"/>
    </location>
</feature>